<evidence type="ECO:0000313" key="2">
    <source>
        <dbReference type="Proteomes" id="UP000314294"/>
    </source>
</evidence>
<reference evidence="1 2" key="1">
    <citation type="submission" date="2019-03" db="EMBL/GenBank/DDBJ databases">
        <title>First draft genome of Liparis tanakae, snailfish: a comprehensive survey of snailfish specific genes.</title>
        <authorList>
            <person name="Kim W."/>
            <person name="Song I."/>
            <person name="Jeong J.-H."/>
            <person name="Kim D."/>
            <person name="Kim S."/>
            <person name="Ryu S."/>
            <person name="Song J.Y."/>
            <person name="Lee S.K."/>
        </authorList>
    </citation>
    <scope>NUCLEOTIDE SEQUENCE [LARGE SCALE GENOMIC DNA]</scope>
    <source>
        <tissue evidence="1">Muscle</tissue>
    </source>
</reference>
<dbReference type="AlphaFoldDB" id="A0A4Z2IZP1"/>
<protein>
    <submittedName>
        <fullName evidence="1">Uncharacterized protein</fullName>
    </submittedName>
</protein>
<sequence length="283" mass="30163">MPIPARYTSMPSGSIDLIFGSQRLRTRLAFVHMGFRLGSLVEERIPVPQLLAKVFLQGHRVNTRGQRLFLKLFILILVGRRTVSGGQAGRSRTGPFDSCPPPSGPLEVNSELALASRLPNSEDEILLCAKDVVSGVGSPPSSLILRDMSRDGDQPVVPKRAATASPFPLLQGLCGSDPVSSKDPAVCESQCDRGGQLKLALGGAAEEVTEVEATGGQDGPVGFESPAWLDGDIAVVSQQALLIKGAQNCGSKVWDLHVEQLGHVGHRGREEGGVSDIHCRLRH</sequence>
<evidence type="ECO:0000313" key="1">
    <source>
        <dbReference type="EMBL" id="TNN83217.1"/>
    </source>
</evidence>
<comment type="caution">
    <text evidence="1">The sequence shown here is derived from an EMBL/GenBank/DDBJ whole genome shotgun (WGS) entry which is preliminary data.</text>
</comment>
<organism evidence="1 2">
    <name type="scientific">Liparis tanakae</name>
    <name type="common">Tanaka's snailfish</name>
    <dbReference type="NCBI Taxonomy" id="230148"/>
    <lineage>
        <taxon>Eukaryota</taxon>
        <taxon>Metazoa</taxon>
        <taxon>Chordata</taxon>
        <taxon>Craniata</taxon>
        <taxon>Vertebrata</taxon>
        <taxon>Euteleostomi</taxon>
        <taxon>Actinopterygii</taxon>
        <taxon>Neopterygii</taxon>
        <taxon>Teleostei</taxon>
        <taxon>Neoteleostei</taxon>
        <taxon>Acanthomorphata</taxon>
        <taxon>Eupercaria</taxon>
        <taxon>Perciformes</taxon>
        <taxon>Cottioidei</taxon>
        <taxon>Cottales</taxon>
        <taxon>Liparidae</taxon>
        <taxon>Liparis</taxon>
    </lineage>
</organism>
<keyword evidence="2" id="KW-1185">Reference proteome</keyword>
<accession>A0A4Z2IZP1</accession>
<dbReference type="OrthoDB" id="10261408at2759"/>
<dbReference type="Proteomes" id="UP000314294">
    <property type="component" value="Unassembled WGS sequence"/>
</dbReference>
<proteinExistence type="predicted"/>
<gene>
    <name evidence="1" type="ORF">EYF80_006550</name>
</gene>
<dbReference type="EMBL" id="SRLO01000034">
    <property type="protein sequence ID" value="TNN83217.1"/>
    <property type="molecule type" value="Genomic_DNA"/>
</dbReference>
<name>A0A4Z2IZP1_9TELE</name>